<reference evidence="3 4" key="1">
    <citation type="journal article" date="2021" name="ISME Commun">
        <title>Automated analysis of genomic sequences facilitates high-throughput and comprehensive description of bacteria.</title>
        <authorList>
            <person name="Hitch T.C.A."/>
        </authorList>
    </citation>
    <scope>NUCLEOTIDE SEQUENCE [LARGE SCALE GENOMIC DNA]</scope>
    <source>
        <strain evidence="3 4">Sanger_19</strain>
    </source>
</reference>
<evidence type="ECO:0008006" key="5">
    <source>
        <dbReference type="Google" id="ProtNLM"/>
    </source>
</evidence>
<keyword evidence="4" id="KW-1185">Reference proteome</keyword>
<dbReference type="Proteomes" id="UP001209666">
    <property type="component" value="Unassembled WGS sequence"/>
</dbReference>
<keyword evidence="2" id="KW-0812">Transmembrane</keyword>
<dbReference type="RefSeq" id="WP_262623537.1">
    <property type="nucleotide sequence ID" value="NZ_JAOQKI010000005.1"/>
</dbReference>
<dbReference type="EMBL" id="JAOQKI010000005">
    <property type="protein sequence ID" value="MCU6716588.1"/>
    <property type="molecule type" value="Genomic_DNA"/>
</dbReference>
<organism evidence="3 4">
    <name type="scientific">Roseburia amylophila</name>
    <dbReference type="NCBI Taxonomy" id="2981794"/>
    <lineage>
        <taxon>Bacteria</taxon>
        <taxon>Bacillati</taxon>
        <taxon>Bacillota</taxon>
        <taxon>Clostridia</taxon>
        <taxon>Lachnospirales</taxon>
        <taxon>Lachnospiraceae</taxon>
        <taxon>Roseburia</taxon>
    </lineage>
</organism>
<evidence type="ECO:0000256" key="2">
    <source>
        <dbReference type="SAM" id="Phobius"/>
    </source>
</evidence>
<feature type="transmembrane region" description="Helical" evidence="2">
    <location>
        <begin position="70"/>
        <end position="92"/>
    </location>
</feature>
<evidence type="ECO:0000313" key="3">
    <source>
        <dbReference type="EMBL" id="MCU6716588.1"/>
    </source>
</evidence>
<evidence type="ECO:0000313" key="4">
    <source>
        <dbReference type="Proteomes" id="UP001209666"/>
    </source>
</evidence>
<keyword evidence="2" id="KW-1133">Transmembrane helix</keyword>
<evidence type="ECO:0000256" key="1">
    <source>
        <dbReference type="SAM" id="MobiDB-lite"/>
    </source>
</evidence>
<feature type="non-terminal residue" evidence="3">
    <location>
        <position position="1"/>
    </location>
</feature>
<name>A0ABT2SC05_9FIRM</name>
<sequence>PVTQAQVAQTPVRQQQAAQQPQDAEEPVVLEDEEVPLANITDDNAKQEVTALEDEAVPLAANPAGEDNCIIHWIMMILTIVFAGYNVVRAVLRQKKNA</sequence>
<protein>
    <recommendedName>
        <fullName evidence="5">SURF2 Surfeit locus protein 2</fullName>
    </recommendedName>
</protein>
<feature type="compositionally biased region" description="Low complexity" evidence="1">
    <location>
        <begin position="1"/>
        <end position="22"/>
    </location>
</feature>
<keyword evidence="2" id="KW-0472">Membrane</keyword>
<proteinExistence type="predicted"/>
<gene>
    <name evidence="3" type="ORF">OCV43_04750</name>
</gene>
<accession>A0ABT2SC05</accession>
<feature type="region of interest" description="Disordered" evidence="1">
    <location>
        <begin position="1"/>
        <end position="28"/>
    </location>
</feature>
<comment type="caution">
    <text evidence="3">The sequence shown here is derived from an EMBL/GenBank/DDBJ whole genome shotgun (WGS) entry which is preliminary data.</text>
</comment>